<feature type="signal peptide" evidence="2">
    <location>
        <begin position="1"/>
        <end position="33"/>
    </location>
</feature>
<evidence type="ECO:0000313" key="4">
    <source>
        <dbReference type="EMBL" id="MDX8152638.1"/>
    </source>
</evidence>
<dbReference type="Gene3D" id="3.40.33.10">
    <property type="entry name" value="CAP"/>
    <property type="match status" value="1"/>
</dbReference>
<evidence type="ECO:0000313" key="5">
    <source>
        <dbReference type="Proteomes" id="UP001277761"/>
    </source>
</evidence>
<dbReference type="RefSeq" id="WP_319954794.1">
    <property type="nucleotide sequence ID" value="NZ_JAXAVX010000007.1"/>
</dbReference>
<proteinExistence type="predicted"/>
<dbReference type="InterPro" id="IPR035940">
    <property type="entry name" value="CAP_sf"/>
</dbReference>
<protein>
    <submittedName>
        <fullName evidence="4">CAP domain-containing protein</fullName>
    </submittedName>
</protein>
<evidence type="ECO:0000256" key="2">
    <source>
        <dbReference type="SAM" id="SignalP"/>
    </source>
</evidence>
<feature type="region of interest" description="Disordered" evidence="1">
    <location>
        <begin position="210"/>
        <end position="253"/>
    </location>
</feature>
<dbReference type="Pfam" id="PF00188">
    <property type="entry name" value="CAP"/>
    <property type="match status" value="1"/>
</dbReference>
<keyword evidence="5" id="KW-1185">Reference proteome</keyword>
<reference evidence="4 5" key="1">
    <citation type="submission" date="2023-11" db="EMBL/GenBank/DDBJ databases">
        <authorList>
            <person name="Xu M."/>
            <person name="Jiang T."/>
        </authorList>
    </citation>
    <scope>NUCLEOTIDE SEQUENCE [LARGE SCALE GENOMIC DNA]</scope>
    <source>
        <strain evidence="4 5">SD</strain>
    </source>
</reference>
<evidence type="ECO:0000259" key="3">
    <source>
        <dbReference type="Pfam" id="PF00188"/>
    </source>
</evidence>
<dbReference type="EMBL" id="JAXAVX010000007">
    <property type="protein sequence ID" value="MDX8152638.1"/>
    <property type="molecule type" value="Genomic_DNA"/>
</dbReference>
<dbReference type="PANTHER" id="PTHR31157:SF1">
    <property type="entry name" value="SCP DOMAIN-CONTAINING PROTEIN"/>
    <property type="match status" value="1"/>
</dbReference>
<sequence length="326" mass="33447">MVLRIARPTSRPAGRAAALGVVLGLALAGPAAAQGTPSGCADADLPATSANVPQLRAAVLCLVNNERVARGVAPLAQHPALELGAQRHSDDMLARRYFDHTAPAPAPHGATIADRAAAAGYAPWTRLGENIAMGNDTARRTVLQWLRSPGHCVNMLRSSSTELGVGIATGPRAGSMWPPVWTQSFGARTPTTITPASQAAIDGCNARSFSDLVTPEGAGTTTPGAGTSGSDTTPGAGGSSAAPGAGSGTPPRVRVTSKLRRLSGGRYRITGRVTPRGATKRVRVRLARGTRSRSARVAVRASGAYRATLRAPAGRGRVRVTVVTVR</sequence>
<dbReference type="InterPro" id="IPR014044">
    <property type="entry name" value="CAP_dom"/>
</dbReference>
<name>A0ABU4VLD9_9ACTN</name>
<comment type="caution">
    <text evidence="4">The sequence shown here is derived from an EMBL/GenBank/DDBJ whole genome shotgun (WGS) entry which is preliminary data.</text>
</comment>
<gene>
    <name evidence="4" type="ORF">SK069_13615</name>
</gene>
<dbReference type="SUPFAM" id="SSF55797">
    <property type="entry name" value="PR-1-like"/>
    <property type="match status" value="1"/>
</dbReference>
<feature type="compositionally biased region" description="Low complexity" evidence="1">
    <location>
        <begin position="214"/>
        <end position="251"/>
    </location>
</feature>
<organism evidence="4 5">
    <name type="scientific">Patulibacter brassicae</name>
    <dbReference type="NCBI Taxonomy" id="1705717"/>
    <lineage>
        <taxon>Bacteria</taxon>
        <taxon>Bacillati</taxon>
        <taxon>Actinomycetota</taxon>
        <taxon>Thermoleophilia</taxon>
        <taxon>Solirubrobacterales</taxon>
        <taxon>Patulibacteraceae</taxon>
        <taxon>Patulibacter</taxon>
    </lineage>
</organism>
<feature type="domain" description="SCP" evidence="3">
    <location>
        <begin position="62"/>
        <end position="183"/>
    </location>
</feature>
<dbReference type="Proteomes" id="UP001277761">
    <property type="component" value="Unassembled WGS sequence"/>
</dbReference>
<dbReference type="CDD" id="cd05379">
    <property type="entry name" value="CAP_bacterial"/>
    <property type="match status" value="1"/>
</dbReference>
<dbReference type="PANTHER" id="PTHR31157">
    <property type="entry name" value="SCP DOMAIN-CONTAINING PROTEIN"/>
    <property type="match status" value="1"/>
</dbReference>
<feature type="chain" id="PRO_5045529525" evidence="2">
    <location>
        <begin position="34"/>
        <end position="326"/>
    </location>
</feature>
<accession>A0ABU4VLD9</accession>
<keyword evidence="2" id="KW-0732">Signal</keyword>
<evidence type="ECO:0000256" key="1">
    <source>
        <dbReference type="SAM" id="MobiDB-lite"/>
    </source>
</evidence>